<feature type="domain" description="HTH gntR-type" evidence="4">
    <location>
        <begin position="14"/>
        <end position="82"/>
    </location>
</feature>
<evidence type="ECO:0000259" key="4">
    <source>
        <dbReference type="PROSITE" id="PS50949"/>
    </source>
</evidence>
<dbReference type="RefSeq" id="WP_101640344.1">
    <property type="nucleotide sequence ID" value="NZ_PGUY01000011.1"/>
</dbReference>
<protein>
    <submittedName>
        <fullName evidence="5">GntR family transcriptional regulator</fullName>
    </submittedName>
</protein>
<dbReference type="EMBL" id="PGUY01000011">
    <property type="protein sequence ID" value="PLT31212.1"/>
    <property type="molecule type" value="Genomic_DNA"/>
</dbReference>
<reference evidence="5 6" key="1">
    <citation type="submission" date="2017-11" db="EMBL/GenBank/DDBJ databases">
        <title>Comparitive Functional Genomics of Dry Heat Resistant strains isolated from the Viking Spacecraft.</title>
        <authorList>
            <person name="Seuylemezian A."/>
            <person name="Cooper K."/>
            <person name="Vaishampayan P."/>
        </authorList>
    </citation>
    <scope>NUCLEOTIDE SEQUENCE [LARGE SCALE GENOMIC DNA]</scope>
    <source>
        <strain evidence="5 6">V1-29</strain>
    </source>
</reference>
<evidence type="ECO:0000256" key="2">
    <source>
        <dbReference type="ARBA" id="ARBA00023125"/>
    </source>
</evidence>
<keyword evidence="3" id="KW-0804">Transcription</keyword>
<dbReference type="SMART" id="SM00345">
    <property type="entry name" value="HTH_GNTR"/>
    <property type="match status" value="1"/>
</dbReference>
<dbReference type="GO" id="GO:0003677">
    <property type="term" value="F:DNA binding"/>
    <property type="evidence" value="ECO:0007669"/>
    <property type="project" value="UniProtKB-KW"/>
</dbReference>
<dbReference type="SUPFAM" id="SSF46785">
    <property type="entry name" value="Winged helix' DNA-binding domain"/>
    <property type="match status" value="1"/>
</dbReference>
<dbReference type="PROSITE" id="PS50949">
    <property type="entry name" value="HTH_GNTR"/>
    <property type="match status" value="1"/>
</dbReference>
<evidence type="ECO:0000256" key="1">
    <source>
        <dbReference type="ARBA" id="ARBA00023015"/>
    </source>
</evidence>
<keyword evidence="1" id="KW-0805">Transcription regulation</keyword>
<dbReference type="PRINTS" id="PR00035">
    <property type="entry name" value="HTHGNTR"/>
</dbReference>
<dbReference type="Proteomes" id="UP000234748">
    <property type="component" value="Unassembled WGS sequence"/>
</dbReference>
<name>A0A2N5MA20_9BACI</name>
<dbReference type="PANTHER" id="PTHR43537:SF54">
    <property type="entry name" value="TRANSCRIPTIONAL REGULATOR, GNTR FAMILY"/>
    <property type="match status" value="1"/>
</dbReference>
<organism evidence="5 6">
    <name type="scientific">Peribacillus deserti</name>
    <dbReference type="NCBI Taxonomy" id="673318"/>
    <lineage>
        <taxon>Bacteria</taxon>
        <taxon>Bacillati</taxon>
        <taxon>Bacillota</taxon>
        <taxon>Bacilli</taxon>
        <taxon>Bacillales</taxon>
        <taxon>Bacillaceae</taxon>
        <taxon>Peribacillus</taxon>
    </lineage>
</organism>
<keyword evidence="2" id="KW-0238">DNA-binding</keyword>
<comment type="caution">
    <text evidence="5">The sequence shown here is derived from an EMBL/GenBank/DDBJ whole genome shotgun (WGS) entry which is preliminary data.</text>
</comment>
<dbReference type="Pfam" id="PF00392">
    <property type="entry name" value="GntR"/>
    <property type="match status" value="1"/>
</dbReference>
<dbReference type="GO" id="GO:0003700">
    <property type="term" value="F:DNA-binding transcription factor activity"/>
    <property type="evidence" value="ECO:0007669"/>
    <property type="project" value="InterPro"/>
</dbReference>
<dbReference type="InterPro" id="IPR036390">
    <property type="entry name" value="WH_DNA-bd_sf"/>
</dbReference>
<dbReference type="OrthoDB" id="9799482at2"/>
<proteinExistence type="predicted"/>
<dbReference type="AlphaFoldDB" id="A0A2N5MA20"/>
<dbReference type="CDD" id="cd07377">
    <property type="entry name" value="WHTH_GntR"/>
    <property type="match status" value="1"/>
</dbReference>
<gene>
    <name evidence="5" type="ORF">CUU66_03770</name>
</gene>
<evidence type="ECO:0000256" key="3">
    <source>
        <dbReference type="ARBA" id="ARBA00023163"/>
    </source>
</evidence>
<evidence type="ECO:0000313" key="6">
    <source>
        <dbReference type="Proteomes" id="UP000234748"/>
    </source>
</evidence>
<accession>A0A2N5MA20</accession>
<evidence type="ECO:0000313" key="5">
    <source>
        <dbReference type="EMBL" id="PLT31212.1"/>
    </source>
</evidence>
<keyword evidence="6" id="KW-1185">Reference proteome</keyword>
<dbReference type="Gene3D" id="1.10.10.10">
    <property type="entry name" value="Winged helix-like DNA-binding domain superfamily/Winged helix DNA-binding domain"/>
    <property type="match status" value="1"/>
</dbReference>
<sequence length="214" mass="24595">MNDNRADSVKNKQSKIYLDIVEELRLMIQADGLLPGDKIPSERELSERLQVGRSSVREALRSLELLGLIETRRGEGTFIKVFQEHRLVELLGAFFLLDENSRNNLSETKILLEQACLQGVVNKAAQADIEDMIQWAKTQDFDDEAFFQRVFQINPNHLLERIWIVVNSYEKSAGGPNRKAPKQLYVELLHALMHKDSDEIDRIYSKGIRLSDKS</sequence>
<dbReference type="PANTHER" id="PTHR43537">
    <property type="entry name" value="TRANSCRIPTIONAL REGULATOR, GNTR FAMILY"/>
    <property type="match status" value="1"/>
</dbReference>
<dbReference type="InterPro" id="IPR000524">
    <property type="entry name" value="Tscrpt_reg_HTH_GntR"/>
</dbReference>
<dbReference type="InterPro" id="IPR036388">
    <property type="entry name" value="WH-like_DNA-bd_sf"/>
</dbReference>